<dbReference type="Gene3D" id="3.40.720.10">
    <property type="entry name" value="Alkaline Phosphatase, subunit A"/>
    <property type="match status" value="1"/>
</dbReference>
<evidence type="ECO:0000256" key="1">
    <source>
        <dbReference type="ARBA" id="ARBA00001913"/>
    </source>
</evidence>
<dbReference type="EMBL" id="OU963894">
    <property type="protein sequence ID" value="CAH0396995.1"/>
    <property type="molecule type" value="Genomic_DNA"/>
</dbReference>
<keyword evidence="6" id="KW-0325">Glycoprotein</keyword>
<dbReference type="PANTHER" id="PTHR10342">
    <property type="entry name" value="ARYLSULFATASE"/>
    <property type="match status" value="1"/>
</dbReference>
<dbReference type="SUPFAM" id="SSF53649">
    <property type="entry name" value="Alkaline phosphatase-like"/>
    <property type="match status" value="1"/>
</dbReference>
<dbReference type="InterPro" id="IPR000917">
    <property type="entry name" value="Sulfatase_N"/>
</dbReference>
<evidence type="ECO:0000259" key="8">
    <source>
        <dbReference type="Pfam" id="PF00884"/>
    </source>
</evidence>
<evidence type="ECO:0000256" key="4">
    <source>
        <dbReference type="ARBA" id="ARBA00022801"/>
    </source>
</evidence>
<dbReference type="Gene3D" id="3.30.1120.10">
    <property type="match status" value="1"/>
</dbReference>
<evidence type="ECO:0000313" key="10">
    <source>
        <dbReference type="Proteomes" id="UP001153292"/>
    </source>
</evidence>
<accession>A0ABN8AWC1</accession>
<evidence type="ECO:0000256" key="2">
    <source>
        <dbReference type="ARBA" id="ARBA00008779"/>
    </source>
</evidence>
<reference evidence="9" key="1">
    <citation type="submission" date="2021-12" db="EMBL/GenBank/DDBJ databases">
        <authorList>
            <person name="King R."/>
        </authorList>
    </citation>
    <scope>NUCLEOTIDE SEQUENCE</scope>
</reference>
<organism evidence="9 10">
    <name type="scientific">Chilo suppressalis</name>
    <name type="common">Asiatic rice borer moth</name>
    <dbReference type="NCBI Taxonomy" id="168631"/>
    <lineage>
        <taxon>Eukaryota</taxon>
        <taxon>Metazoa</taxon>
        <taxon>Ecdysozoa</taxon>
        <taxon>Arthropoda</taxon>
        <taxon>Hexapoda</taxon>
        <taxon>Insecta</taxon>
        <taxon>Pterygota</taxon>
        <taxon>Neoptera</taxon>
        <taxon>Endopterygota</taxon>
        <taxon>Lepidoptera</taxon>
        <taxon>Glossata</taxon>
        <taxon>Ditrysia</taxon>
        <taxon>Pyraloidea</taxon>
        <taxon>Crambidae</taxon>
        <taxon>Crambinae</taxon>
        <taxon>Chilo</taxon>
    </lineage>
</organism>
<dbReference type="InterPro" id="IPR047115">
    <property type="entry name" value="ARSB"/>
</dbReference>
<dbReference type="PROSITE" id="PS00523">
    <property type="entry name" value="SULFATASE_1"/>
    <property type="match status" value="1"/>
</dbReference>
<keyword evidence="3" id="KW-0479">Metal-binding</keyword>
<evidence type="ECO:0000256" key="5">
    <source>
        <dbReference type="ARBA" id="ARBA00022837"/>
    </source>
</evidence>
<dbReference type="Proteomes" id="UP001153292">
    <property type="component" value="Chromosome 1"/>
</dbReference>
<feature type="chain" id="PRO_5047200586" description="Sulfatase N-terminal domain-containing protein" evidence="7">
    <location>
        <begin position="18"/>
        <end position="550"/>
    </location>
</feature>
<evidence type="ECO:0000256" key="6">
    <source>
        <dbReference type="ARBA" id="ARBA00023180"/>
    </source>
</evidence>
<keyword evidence="4" id="KW-0378">Hydrolase</keyword>
<dbReference type="PROSITE" id="PS00149">
    <property type="entry name" value="SULFATASE_2"/>
    <property type="match status" value="1"/>
</dbReference>
<feature type="domain" description="Sulfatase N-terminal" evidence="8">
    <location>
        <begin position="23"/>
        <end position="345"/>
    </location>
</feature>
<feature type="signal peptide" evidence="7">
    <location>
        <begin position="1"/>
        <end position="17"/>
    </location>
</feature>
<comment type="cofactor">
    <cofactor evidence="1">
        <name>Ca(2+)</name>
        <dbReference type="ChEBI" id="CHEBI:29108"/>
    </cofactor>
</comment>
<keyword evidence="5" id="KW-0106">Calcium</keyword>
<proteinExistence type="inferred from homology"/>
<protein>
    <recommendedName>
        <fullName evidence="8">Sulfatase N-terminal domain-containing protein</fullName>
    </recommendedName>
</protein>
<sequence length="550" mass="61397">MFVRALLAASALVICTARESNPPHIVLIIADDLGWDDVGFHGSNEIPTPNIDALAYAGVVLQHHYVAPICTPSRAALMTGKYPIHTGMQHNVIYGAEPRGLPLSEKILPQYLQELGYKTHLVGKWHLGSYKKEYLPQHRGFDTHTGFITGKIDMYDHTNAERGMWGFDFRRDSATVSHDLFGKYATDVYTEEAVKLIRKHNSSAPLFLVVAHSAVHSGNPYEPIRAPEDIIAKFSHIKDRQRQKFGGVMWKLDESVGKVVEALQVNGLLQNSIILFTTDNGGAAAGFNSNAASNFPLRGVKNTLWEGGVRGVSALFSPRLVSKSRIANQRLHISDWLPTLYGVAGGDKSKLENIDGFDQWESLSNDFKSKRSSIVHNIDHEWNIAGITVNQWKLISGTTYQGNWDGWYNCNRRDGEYQIDLVENSYAGQAIAKLGLMPDKSKMITLRDAASLKCKNDTAPIICNPLKAPCLFNIEEDPCEFRNLADLNPDILQQMLTELSEVNRTVVPPNNKPIDERGNPKYWGQVYFNFGDFELSNPDSIDSELCKARI</sequence>
<comment type="similarity">
    <text evidence="2">Belongs to the sulfatase family.</text>
</comment>
<dbReference type="InterPro" id="IPR024607">
    <property type="entry name" value="Sulfatase_CS"/>
</dbReference>
<keyword evidence="10" id="KW-1185">Reference proteome</keyword>
<dbReference type="InterPro" id="IPR017850">
    <property type="entry name" value="Alkaline_phosphatase_core_sf"/>
</dbReference>
<dbReference type="PANTHER" id="PTHR10342:SF273">
    <property type="entry name" value="RE14504P"/>
    <property type="match status" value="1"/>
</dbReference>
<gene>
    <name evidence="9" type="ORF">CHILSU_LOCUS46</name>
</gene>
<evidence type="ECO:0000313" key="9">
    <source>
        <dbReference type="EMBL" id="CAH0396995.1"/>
    </source>
</evidence>
<dbReference type="CDD" id="cd16029">
    <property type="entry name" value="4-S"/>
    <property type="match status" value="1"/>
</dbReference>
<evidence type="ECO:0000256" key="7">
    <source>
        <dbReference type="SAM" id="SignalP"/>
    </source>
</evidence>
<keyword evidence="7" id="KW-0732">Signal</keyword>
<dbReference type="Pfam" id="PF00884">
    <property type="entry name" value="Sulfatase"/>
    <property type="match status" value="1"/>
</dbReference>
<evidence type="ECO:0000256" key="3">
    <source>
        <dbReference type="ARBA" id="ARBA00022723"/>
    </source>
</evidence>
<name>A0ABN8AWC1_CHISP</name>